<sequence>MGHLYTAPKHKRPTNNLFGSLLTYQRIDRCAVKRWNDEFPLAKSRAVQAIPGADVRIIHFSYHLLQLACRWGKDYFFVGVKEAFGRQLIHSNPTLILS</sequence>
<gene>
    <name evidence="1" type="ORF">EVAR_17527_1</name>
</gene>
<dbReference type="Proteomes" id="UP000299102">
    <property type="component" value="Unassembled WGS sequence"/>
</dbReference>
<protein>
    <submittedName>
        <fullName evidence="1">Uncharacterized protein</fullName>
    </submittedName>
</protein>
<organism evidence="1 2">
    <name type="scientific">Eumeta variegata</name>
    <name type="common">Bagworm moth</name>
    <name type="synonym">Eumeta japonica</name>
    <dbReference type="NCBI Taxonomy" id="151549"/>
    <lineage>
        <taxon>Eukaryota</taxon>
        <taxon>Metazoa</taxon>
        <taxon>Ecdysozoa</taxon>
        <taxon>Arthropoda</taxon>
        <taxon>Hexapoda</taxon>
        <taxon>Insecta</taxon>
        <taxon>Pterygota</taxon>
        <taxon>Neoptera</taxon>
        <taxon>Endopterygota</taxon>
        <taxon>Lepidoptera</taxon>
        <taxon>Glossata</taxon>
        <taxon>Ditrysia</taxon>
        <taxon>Tineoidea</taxon>
        <taxon>Psychidae</taxon>
        <taxon>Oiketicinae</taxon>
        <taxon>Eumeta</taxon>
    </lineage>
</organism>
<evidence type="ECO:0000313" key="1">
    <source>
        <dbReference type="EMBL" id="GBP53452.1"/>
    </source>
</evidence>
<dbReference type="EMBL" id="BGZK01000625">
    <property type="protein sequence ID" value="GBP53452.1"/>
    <property type="molecule type" value="Genomic_DNA"/>
</dbReference>
<evidence type="ECO:0000313" key="2">
    <source>
        <dbReference type="Proteomes" id="UP000299102"/>
    </source>
</evidence>
<keyword evidence="2" id="KW-1185">Reference proteome</keyword>
<reference evidence="1 2" key="1">
    <citation type="journal article" date="2019" name="Commun. Biol.">
        <title>The bagworm genome reveals a unique fibroin gene that provides high tensile strength.</title>
        <authorList>
            <person name="Kono N."/>
            <person name="Nakamura H."/>
            <person name="Ohtoshi R."/>
            <person name="Tomita M."/>
            <person name="Numata K."/>
            <person name="Arakawa K."/>
        </authorList>
    </citation>
    <scope>NUCLEOTIDE SEQUENCE [LARGE SCALE GENOMIC DNA]</scope>
</reference>
<proteinExistence type="predicted"/>
<name>A0A4C1WSB3_EUMVA</name>
<dbReference type="AlphaFoldDB" id="A0A4C1WSB3"/>
<accession>A0A4C1WSB3</accession>
<comment type="caution">
    <text evidence="1">The sequence shown here is derived from an EMBL/GenBank/DDBJ whole genome shotgun (WGS) entry which is preliminary data.</text>
</comment>